<sequence length="109" mass="12523">MFCSPNKLIVLLLGIIGISMVFAIQMPNKELAETQSEVSSLQNLSANDLNNLYLQWQARILTYIRNNGLYLGSRWVIRQENPSQALVFRDLQSGGDYRYAMFTKKYVDL</sequence>
<feature type="signal peptide" evidence="1">
    <location>
        <begin position="1"/>
        <end position="23"/>
    </location>
</feature>
<keyword evidence="3" id="KW-1185">Reference proteome</keyword>
<gene>
    <name evidence="2" type="primary">Contig11867.g12699</name>
    <name evidence="2" type="ORF">STYLEM_19699</name>
</gene>
<keyword evidence="1" id="KW-0732">Signal</keyword>
<dbReference type="InParanoid" id="A0A078B7R5"/>
<dbReference type="EMBL" id="CCKQ01018583">
    <property type="protein sequence ID" value="CDW90555.1"/>
    <property type="molecule type" value="Genomic_DNA"/>
</dbReference>
<accession>A0A078B7R5</accession>
<evidence type="ECO:0000313" key="3">
    <source>
        <dbReference type="Proteomes" id="UP000039865"/>
    </source>
</evidence>
<proteinExistence type="predicted"/>
<dbReference type="OrthoDB" id="2673191at2759"/>
<dbReference type="AlphaFoldDB" id="A0A078B7R5"/>
<dbReference type="Proteomes" id="UP000039865">
    <property type="component" value="Unassembled WGS sequence"/>
</dbReference>
<evidence type="ECO:0000256" key="1">
    <source>
        <dbReference type="SAM" id="SignalP"/>
    </source>
</evidence>
<organism evidence="2 3">
    <name type="scientific">Stylonychia lemnae</name>
    <name type="common">Ciliate</name>
    <dbReference type="NCBI Taxonomy" id="5949"/>
    <lineage>
        <taxon>Eukaryota</taxon>
        <taxon>Sar</taxon>
        <taxon>Alveolata</taxon>
        <taxon>Ciliophora</taxon>
        <taxon>Intramacronucleata</taxon>
        <taxon>Spirotrichea</taxon>
        <taxon>Stichotrichia</taxon>
        <taxon>Sporadotrichida</taxon>
        <taxon>Oxytrichidae</taxon>
        <taxon>Stylonychinae</taxon>
        <taxon>Stylonychia</taxon>
    </lineage>
</organism>
<evidence type="ECO:0000313" key="2">
    <source>
        <dbReference type="EMBL" id="CDW90555.1"/>
    </source>
</evidence>
<feature type="chain" id="PRO_5001729858" evidence="1">
    <location>
        <begin position="24"/>
        <end position="109"/>
    </location>
</feature>
<reference evidence="2 3" key="1">
    <citation type="submission" date="2014-06" db="EMBL/GenBank/DDBJ databases">
        <authorList>
            <person name="Swart Estienne"/>
        </authorList>
    </citation>
    <scope>NUCLEOTIDE SEQUENCE [LARGE SCALE GENOMIC DNA]</scope>
    <source>
        <strain evidence="2 3">130c</strain>
    </source>
</reference>
<name>A0A078B7R5_STYLE</name>
<protein>
    <submittedName>
        <fullName evidence="2">Uncharacterized protein</fullName>
    </submittedName>
</protein>